<evidence type="ECO:0000313" key="5">
    <source>
        <dbReference type="Proteomes" id="UP001054252"/>
    </source>
</evidence>
<reference evidence="4 5" key="1">
    <citation type="journal article" date="2021" name="Commun. Biol.">
        <title>The genome of Shorea leprosula (Dipterocarpaceae) highlights the ecological relevance of drought in aseasonal tropical rainforests.</title>
        <authorList>
            <person name="Ng K.K.S."/>
            <person name="Kobayashi M.J."/>
            <person name="Fawcett J.A."/>
            <person name="Hatakeyama M."/>
            <person name="Paape T."/>
            <person name="Ng C.H."/>
            <person name="Ang C.C."/>
            <person name="Tnah L.H."/>
            <person name="Lee C.T."/>
            <person name="Nishiyama T."/>
            <person name="Sese J."/>
            <person name="O'Brien M.J."/>
            <person name="Copetti D."/>
            <person name="Mohd Noor M.I."/>
            <person name="Ong R.C."/>
            <person name="Putra M."/>
            <person name="Sireger I.Z."/>
            <person name="Indrioko S."/>
            <person name="Kosugi Y."/>
            <person name="Izuno A."/>
            <person name="Isagi Y."/>
            <person name="Lee S.L."/>
            <person name="Shimizu K.K."/>
        </authorList>
    </citation>
    <scope>NUCLEOTIDE SEQUENCE [LARGE SCALE GENOMIC DNA]</scope>
    <source>
        <strain evidence="4">214</strain>
    </source>
</reference>
<evidence type="ECO:0000313" key="4">
    <source>
        <dbReference type="EMBL" id="GKU92884.1"/>
    </source>
</evidence>
<organism evidence="4 5">
    <name type="scientific">Rubroshorea leprosula</name>
    <dbReference type="NCBI Taxonomy" id="152421"/>
    <lineage>
        <taxon>Eukaryota</taxon>
        <taxon>Viridiplantae</taxon>
        <taxon>Streptophyta</taxon>
        <taxon>Embryophyta</taxon>
        <taxon>Tracheophyta</taxon>
        <taxon>Spermatophyta</taxon>
        <taxon>Magnoliopsida</taxon>
        <taxon>eudicotyledons</taxon>
        <taxon>Gunneridae</taxon>
        <taxon>Pentapetalae</taxon>
        <taxon>rosids</taxon>
        <taxon>malvids</taxon>
        <taxon>Malvales</taxon>
        <taxon>Dipterocarpaceae</taxon>
        <taxon>Rubroshorea</taxon>
    </lineage>
</organism>
<keyword evidence="1" id="KW-0175">Coiled coil</keyword>
<comment type="caution">
    <text evidence="4">The sequence shown here is derived from an EMBL/GenBank/DDBJ whole genome shotgun (WGS) entry which is preliminary data.</text>
</comment>
<gene>
    <name evidence="4" type="ORF">SLEP1_g6549</name>
</gene>
<name>A0AAV5I3N3_9ROSI</name>
<sequence>MIQDDNGDSFAKRAEMYYQNRPELIRMIQEFQKSYHSLAEKYDHLRSQLLYSSPSITKVDELQKTKQENTLMTSDQNEKNDDHHELIESGVGSNASASDDDIQRVFWEKEKLWDGLRLKVSELVEDNLRLQAELIRRNDEKREVIKDLSMEMNRVVDENRVLKVRSVQSHHYKVTKKIGSTLSRLKKLILGKVQRAKVSLINS</sequence>
<dbReference type="PANTHER" id="PTHR32258:SF22">
    <property type="entry name" value="PROTEIN NETWORKED 3A-LIKE"/>
    <property type="match status" value="1"/>
</dbReference>
<dbReference type="Pfam" id="PF07765">
    <property type="entry name" value="KIP1"/>
    <property type="match status" value="1"/>
</dbReference>
<dbReference type="InterPro" id="IPR011684">
    <property type="entry name" value="NAB"/>
</dbReference>
<evidence type="ECO:0000256" key="1">
    <source>
        <dbReference type="ARBA" id="ARBA00023054"/>
    </source>
</evidence>
<feature type="domain" description="NAB" evidence="3">
    <location>
        <begin position="1"/>
        <end position="49"/>
    </location>
</feature>
<evidence type="ECO:0000259" key="3">
    <source>
        <dbReference type="PROSITE" id="PS51774"/>
    </source>
</evidence>
<accession>A0AAV5I3N3</accession>
<dbReference type="PANTHER" id="PTHR32258">
    <property type="entry name" value="PROTEIN NETWORKED 4A"/>
    <property type="match status" value="1"/>
</dbReference>
<dbReference type="GO" id="GO:0003779">
    <property type="term" value="F:actin binding"/>
    <property type="evidence" value="ECO:0007669"/>
    <property type="project" value="InterPro"/>
</dbReference>
<dbReference type="PROSITE" id="PS51774">
    <property type="entry name" value="NAB"/>
    <property type="match status" value="1"/>
</dbReference>
<proteinExistence type="inferred from homology"/>
<protein>
    <recommendedName>
        <fullName evidence="3">NAB domain-containing protein</fullName>
    </recommendedName>
</protein>
<dbReference type="AlphaFoldDB" id="A0AAV5I3N3"/>
<comment type="similarity">
    <text evidence="2">Belongs to the NET family.</text>
</comment>
<dbReference type="InterPro" id="IPR051861">
    <property type="entry name" value="NET_actin-binding_domain"/>
</dbReference>
<keyword evidence="5" id="KW-1185">Reference proteome</keyword>
<dbReference type="EMBL" id="BPVZ01000006">
    <property type="protein sequence ID" value="GKU92884.1"/>
    <property type="molecule type" value="Genomic_DNA"/>
</dbReference>
<evidence type="ECO:0000256" key="2">
    <source>
        <dbReference type="ARBA" id="ARBA00038006"/>
    </source>
</evidence>
<dbReference type="Proteomes" id="UP001054252">
    <property type="component" value="Unassembled WGS sequence"/>
</dbReference>